<reference evidence="4" key="1">
    <citation type="submission" date="2024-07" db="EMBL/GenBank/DDBJ databases">
        <title>Complete genome sequences of cellulolytic bacteria, Kitasatospora sp. CMC57 and Streptomyces sp. CMC78, isolated from Japanese agricultural soil.</title>
        <authorList>
            <person name="Hashimoto T."/>
            <person name="Ito M."/>
            <person name="Iwamoto M."/>
            <person name="Fukahori D."/>
            <person name="Shoda T."/>
            <person name="Sakoda M."/>
            <person name="Morohoshi T."/>
            <person name="Mitsuboshi M."/>
            <person name="Nishizawa T."/>
        </authorList>
    </citation>
    <scope>NUCLEOTIDE SEQUENCE</scope>
    <source>
        <strain evidence="4">CMC57</strain>
    </source>
</reference>
<organism evidence="4">
    <name type="scientific">Kitasatospora sp. CMC57</name>
    <dbReference type="NCBI Taxonomy" id="3231513"/>
    <lineage>
        <taxon>Bacteria</taxon>
        <taxon>Bacillati</taxon>
        <taxon>Actinomycetota</taxon>
        <taxon>Actinomycetes</taxon>
        <taxon>Kitasatosporales</taxon>
        <taxon>Streptomycetaceae</taxon>
        <taxon>Kitasatospora</taxon>
    </lineage>
</organism>
<dbReference type="EMBL" id="AP035881">
    <property type="protein sequence ID" value="BFP45011.1"/>
    <property type="molecule type" value="Genomic_DNA"/>
</dbReference>
<dbReference type="InterPro" id="IPR010679">
    <property type="entry name" value="DUF1254"/>
</dbReference>
<dbReference type="InterPro" id="IPR037049">
    <property type="entry name" value="DUF1214_C_sf"/>
</dbReference>
<feature type="compositionally biased region" description="Basic and acidic residues" evidence="1">
    <location>
        <begin position="395"/>
        <end position="407"/>
    </location>
</feature>
<dbReference type="Pfam" id="PF06742">
    <property type="entry name" value="DUF1214"/>
    <property type="match status" value="1"/>
</dbReference>
<dbReference type="SUPFAM" id="SSF160935">
    <property type="entry name" value="VPA0735-like"/>
    <property type="match status" value="1"/>
</dbReference>
<dbReference type="Gene3D" id="2.60.40.1610">
    <property type="entry name" value="Domain of unknown function DUF1254"/>
    <property type="match status" value="1"/>
</dbReference>
<evidence type="ECO:0000313" key="4">
    <source>
        <dbReference type="EMBL" id="BFP45011.1"/>
    </source>
</evidence>
<dbReference type="Pfam" id="PF06863">
    <property type="entry name" value="DUF1254"/>
    <property type="match status" value="1"/>
</dbReference>
<feature type="domain" description="DUF1254" evidence="3">
    <location>
        <begin position="80"/>
        <end position="189"/>
    </location>
</feature>
<dbReference type="Gene3D" id="2.60.120.600">
    <property type="entry name" value="Domain of unknown function DUF1214, C-terminal domain"/>
    <property type="match status" value="1"/>
</dbReference>
<evidence type="ECO:0000256" key="1">
    <source>
        <dbReference type="SAM" id="MobiDB-lite"/>
    </source>
</evidence>
<evidence type="ECO:0000259" key="2">
    <source>
        <dbReference type="Pfam" id="PF06742"/>
    </source>
</evidence>
<dbReference type="InterPro" id="IPR010621">
    <property type="entry name" value="DUF1214"/>
</dbReference>
<protein>
    <submittedName>
        <fullName evidence="4">DUF1254 domain-containing protein</fullName>
    </submittedName>
</protein>
<dbReference type="AlphaFoldDB" id="A0AB33JU79"/>
<gene>
    <name evidence="4" type="ORF">KCMC57_13790</name>
</gene>
<proteinExistence type="predicted"/>
<dbReference type="Gene3D" id="1.10.3360.10">
    <property type="entry name" value="VPA0735-like domain"/>
    <property type="match status" value="1"/>
</dbReference>
<evidence type="ECO:0000259" key="3">
    <source>
        <dbReference type="Pfam" id="PF06863"/>
    </source>
</evidence>
<accession>A0AB33JU79</accession>
<feature type="region of interest" description="Disordered" evidence="1">
    <location>
        <begin position="391"/>
        <end position="427"/>
    </location>
</feature>
<dbReference type="PANTHER" id="PTHR36509">
    <property type="entry name" value="BLL3101 PROTEIN"/>
    <property type="match status" value="1"/>
</dbReference>
<dbReference type="RefSeq" id="WP_407987566.1">
    <property type="nucleotide sequence ID" value="NZ_AP035881.2"/>
</dbReference>
<dbReference type="InterPro" id="IPR037050">
    <property type="entry name" value="DUF1254_sf"/>
</dbReference>
<dbReference type="PANTHER" id="PTHR36509:SF3">
    <property type="entry name" value="SIGNAL PEPTIDE PROTEIN"/>
    <property type="match status" value="1"/>
</dbReference>
<sequence length="464" mass="51701">MSDDAKLPGLLGSVRMDGELPERADLPLVFDELDHQMACQAYLWALPLVSYAQWQKVHQEVFGAGPFDLVHYVSYRDRLGLITANATTPYILNFINLAATGPLVIELPAGATAGGVSDFWQREVAVMGEMGPDQGRGGRYLVLAPGQQAPADTEGLRVLTSTGTNIMFGFRTLDPDPVRSKELVDAVRLYPYGQRDSAPATRIVSPDGRPWSGDQPRGLEYWERLHAIYQDEVVDERDRFYLAALKQLGIEKGRPFAPDERLTRILTRAAAAGELMAQANTFAKRFDGSRYWPDRQWDLALMLDRSDQRAAHHDQLLERAAWFYEAVSFSAAMKSQTPGQGQAYLAAYTGADGQWLDGGRAYTLHVPAEVPAKLFWSATVYDAATRCLIDNPQQRGDRGSRDPDLVRNADGSVDLHFGPEPPAGGESNWVQTLPGKHWFSYFRFYGPLEPYFDRTWQLGDITPA</sequence>
<feature type="domain" description="DUF1214" evidence="2">
    <location>
        <begin position="342"/>
        <end position="448"/>
    </location>
</feature>
<name>A0AB33JU79_9ACTN</name>